<gene>
    <name evidence="9" type="ORF">WMO38_08460</name>
</gene>
<feature type="transmembrane region" description="Helical" evidence="7">
    <location>
        <begin position="739"/>
        <end position="760"/>
    </location>
</feature>
<evidence type="ECO:0000256" key="3">
    <source>
        <dbReference type="ARBA" id="ARBA00022692"/>
    </source>
</evidence>
<evidence type="ECO:0000259" key="8">
    <source>
        <dbReference type="Pfam" id="PF03176"/>
    </source>
</evidence>
<dbReference type="Pfam" id="PF03176">
    <property type="entry name" value="MMPL"/>
    <property type="match status" value="2"/>
</dbReference>
<feature type="compositionally biased region" description="Basic and acidic residues" evidence="6">
    <location>
        <begin position="838"/>
        <end position="849"/>
    </location>
</feature>
<keyword evidence="4 7" id="KW-1133">Transmembrane helix</keyword>
<feature type="transmembrane region" description="Helical" evidence="7">
    <location>
        <begin position="231"/>
        <end position="252"/>
    </location>
</feature>
<proteinExistence type="predicted"/>
<feature type="transmembrane region" description="Helical" evidence="7">
    <location>
        <begin position="179"/>
        <end position="197"/>
    </location>
</feature>
<feature type="region of interest" description="Disordered" evidence="6">
    <location>
        <begin position="821"/>
        <end position="849"/>
    </location>
</feature>
<comment type="subcellular location">
    <subcellularLocation>
        <location evidence="1">Cell membrane</location>
        <topology evidence="1">Multi-pass membrane protein</topology>
    </subcellularLocation>
</comment>
<evidence type="ECO:0000256" key="7">
    <source>
        <dbReference type="SAM" id="Phobius"/>
    </source>
</evidence>
<evidence type="ECO:0000256" key="2">
    <source>
        <dbReference type="ARBA" id="ARBA00022475"/>
    </source>
</evidence>
<dbReference type="InterPro" id="IPR004869">
    <property type="entry name" value="MMPL_dom"/>
</dbReference>
<keyword evidence="2" id="KW-1003">Cell membrane</keyword>
<comment type="caution">
    <text evidence="9">The sequence shown here is derived from an EMBL/GenBank/DDBJ whole genome shotgun (WGS) entry which is preliminary data.</text>
</comment>
<feature type="transmembrane region" description="Helical" evidence="7">
    <location>
        <begin position="697"/>
        <end position="719"/>
    </location>
</feature>
<dbReference type="InterPro" id="IPR050545">
    <property type="entry name" value="Mycobact_MmpL"/>
</dbReference>
<protein>
    <submittedName>
        <fullName evidence="9">MMPL family transporter</fullName>
    </submittedName>
</protein>
<evidence type="ECO:0000256" key="1">
    <source>
        <dbReference type="ARBA" id="ARBA00004651"/>
    </source>
</evidence>
<feature type="domain" description="Membrane transport protein MMPL" evidence="8">
    <location>
        <begin position="93"/>
        <end position="332"/>
    </location>
</feature>
<keyword evidence="5 7" id="KW-0472">Membrane</keyword>
<accession>A0ABV1GNR8</accession>
<dbReference type="PANTHER" id="PTHR33406:SF13">
    <property type="entry name" value="MEMBRANE PROTEIN YDFJ"/>
    <property type="match status" value="1"/>
</dbReference>
<evidence type="ECO:0000313" key="10">
    <source>
        <dbReference type="Proteomes" id="UP001480973"/>
    </source>
</evidence>
<feature type="domain" description="Membrane transport protein MMPL" evidence="8">
    <location>
        <begin position="546"/>
        <end position="755"/>
    </location>
</feature>
<name>A0ABV1GNR8_9FIRM</name>
<feature type="transmembrane region" description="Helical" evidence="7">
    <location>
        <begin position="654"/>
        <end position="676"/>
    </location>
</feature>
<feature type="transmembrane region" description="Helical" evidence="7">
    <location>
        <begin position="358"/>
        <end position="375"/>
    </location>
</feature>
<keyword evidence="3 7" id="KW-0812">Transmembrane</keyword>
<dbReference type="Gene3D" id="1.20.1640.10">
    <property type="entry name" value="Multidrug efflux transporter AcrB transmembrane domain"/>
    <property type="match status" value="2"/>
</dbReference>
<feature type="transmembrane region" description="Helical" evidence="7">
    <location>
        <begin position="304"/>
        <end position="330"/>
    </location>
</feature>
<dbReference type="EMBL" id="JBBMES010000007">
    <property type="protein sequence ID" value="MEQ2535147.1"/>
    <property type="molecule type" value="Genomic_DNA"/>
</dbReference>
<dbReference type="SUPFAM" id="SSF82866">
    <property type="entry name" value="Multidrug efflux transporter AcrB transmembrane domain"/>
    <property type="match status" value="2"/>
</dbReference>
<evidence type="ECO:0000313" key="9">
    <source>
        <dbReference type="EMBL" id="MEQ2535147.1"/>
    </source>
</evidence>
<evidence type="ECO:0000256" key="4">
    <source>
        <dbReference type="ARBA" id="ARBA00022989"/>
    </source>
</evidence>
<feature type="compositionally biased region" description="Polar residues" evidence="6">
    <location>
        <begin position="821"/>
        <end position="831"/>
    </location>
</feature>
<keyword evidence="10" id="KW-1185">Reference proteome</keyword>
<organism evidence="9 10">
    <name type="scientific">Lachnospira intestinalis</name>
    <dbReference type="NCBI Taxonomy" id="3133158"/>
    <lineage>
        <taxon>Bacteria</taxon>
        <taxon>Bacillati</taxon>
        <taxon>Bacillota</taxon>
        <taxon>Clostridia</taxon>
        <taxon>Lachnospirales</taxon>
        <taxon>Lachnospiraceae</taxon>
        <taxon>Lachnospira</taxon>
    </lineage>
</organism>
<evidence type="ECO:0000256" key="5">
    <source>
        <dbReference type="ARBA" id="ARBA00023136"/>
    </source>
</evidence>
<evidence type="ECO:0000256" key="6">
    <source>
        <dbReference type="SAM" id="MobiDB-lite"/>
    </source>
</evidence>
<dbReference type="Proteomes" id="UP001480973">
    <property type="component" value="Unassembled WGS sequence"/>
</dbReference>
<dbReference type="PANTHER" id="PTHR33406">
    <property type="entry name" value="MEMBRANE PROTEIN MJ1562-RELATED"/>
    <property type="match status" value="1"/>
</dbReference>
<reference evidence="9 10" key="1">
    <citation type="submission" date="2024-03" db="EMBL/GenBank/DDBJ databases">
        <title>Human intestinal bacterial collection.</title>
        <authorList>
            <person name="Pauvert C."/>
            <person name="Hitch T.C.A."/>
            <person name="Clavel T."/>
        </authorList>
    </citation>
    <scope>NUCLEOTIDE SEQUENCE [LARGE SCALE GENOMIC DNA]</scope>
    <source>
        <strain evidence="9 10">CLA-JM-H10</strain>
    </source>
</reference>
<sequence length="849" mass="93793">MLRKQEIRMKEQEEKKKGNLWLTVATFIVNKRKAIEILFVLAIIYSVLCINKVQVNQDITSYLPADSETRQGLSIMDEQFMTYGSAKVMLANVTFNQADSLVDSLENVDGVKEVAFDDSSDHFKGTNALFDITFSGTSDEQVSKDALNSVKDILADYDVYVSTEVGSEESSAESLAKDMNIILVLAVVVIVAVLLLSTKAYLQIPVLLITFGVAAILNMGTNYWFGTISSITNSIAVVLQLALAIDYAIILCDRFMEEHETLDAEEAVKVALSKAIPEISSSSLTTISGMVAMMFMQFRLGYDMGIILVKAIILSLISVFFLMPGVLLIFAKGIDKTHHKCYVPKITIVGKFANKTKYIIPPLFIICLVFAFMKSNNCQYIYDTSSIVSAKKSESKIAQETIEETFGASNQLVVMVPKGDYESEHKVVKKLQNLDYVTSALALSNVSINDEYVLTDKLSPRQFSELVGIDREVVEVLYMAYAYNQEQYGPVVTGIDDYDVPIIDMFLFLYDQYKEGYVTLDSNLDEKLTTLYDTLHDAQLQLQGSDYSRLVLNISLPVEGQETYDALEEIRGIAAQYYSKDSVILVGNSTSDHDLESSFASDNIIISVLTALFVMIILFFTFQSAGLPVLLVLTIQGSIWINFAVPSIEGQTVFFIAYLIVSAIQMGATIDYAIVISNRYLQLKQQMPLKEAITETLNQSFPTIFTSGSILTCAGFLIGEIASDATVASIGVALGRGTLISIILVLFVLPQILLMGDIIIEKTALTMNITRPQREVAGRVRVTGHVRGYVQGEIDADIQGTFQGQMKVSVDSVIPGRQGQIEQNDLDSQQISEDDDIADNKAQEGDEES</sequence>